<comment type="caution">
    <text evidence="1">The sequence shown here is derived from an EMBL/GenBank/DDBJ whole genome shotgun (WGS) entry which is preliminary data.</text>
</comment>
<dbReference type="Proteomes" id="UP001189429">
    <property type="component" value="Unassembled WGS sequence"/>
</dbReference>
<sequence>DWRRPLAKARAVEGAAQLPVAWGAVVDTIEQGLLDRYDHVGADRAKRIGRWARCVMGAGAYVATALRQIRGADLLRALDGRQRDELAELLLEDFFQRQLLVLLSEGFVGQAARAVEYASGQHEEALKSQQQAWAKWANDAFGRGAGQARRGSKVRDLQNVISAWHGEQQEASPRRVRDREVNARGKVWLCHGLQPMPELTVEQPRQAALSFPRSSAIGPAKIGMRALGFNSDEGMHVRAQLIMWGWLRQRPSVDIWGLGAGRSSSDAAFDLNLETEFAVNLQEQVITAPMDAWKSFETVVPAALLQEARQLRMPLHLVRLLIELCHQPGRALVGDVALQWVGEAGRSAQLLRAAAAHLREEAKAFGIIAQPAKPGPLTSSIGRRLERRQTRIRLQALARRRGRIAALQRAAGRKVACLRRTGLLPSTGHEAGVAGITDDELRRLGTEASRLVGARPGPAGSTVDMATQRCATYDPICEATVALVVRFASWIWDQRATLGRLQRAWATTTWRQIMGHFVELQPAWQLWLRVLRLCAGGKGTDFPEGPAATSLRIHRAGKPWTRQRLHEVRLADSAMCLACGDGADTPGHRLYGCEALLMVEFVATDLLALAREAGSWGEELEQDVQGYLELDIHPMLYAGNMCADWFAKQVALQRTVAQVHVDAYGIEVQHYKKVAAYIGWIMQRCLQPSEWQQRVRAVPPPPAGPCPRVAVVEHVLVDVGGRRGLLCRECGRRSRARSGAASQQFLRATREPSALARIKAGVEVLHFGALVRVVSGTGARAVAAMREAEGDEGDPPLVDGDPWCDADGGMLVHGGHRLRRAAPSSA</sequence>
<feature type="non-terminal residue" evidence="1">
    <location>
        <position position="826"/>
    </location>
</feature>
<evidence type="ECO:0000313" key="1">
    <source>
        <dbReference type="EMBL" id="CAK0843992.1"/>
    </source>
</evidence>
<feature type="non-terminal residue" evidence="1">
    <location>
        <position position="1"/>
    </location>
</feature>
<dbReference type="EMBL" id="CAUYUJ010014621">
    <property type="protein sequence ID" value="CAK0843992.1"/>
    <property type="molecule type" value="Genomic_DNA"/>
</dbReference>
<accession>A0ABN9TEN6</accession>
<organism evidence="1 2">
    <name type="scientific">Prorocentrum cordatum</name>
    <dbReference type="NCBI Taxonomy" id="2364126"/>
    <lineage>
        <taxon>Eukaryota</taxon>
        <taxon>Sar</taxon>
        <taxon>Alveolata</taxon>
        <taxon>Dinophyceae</taxon>
        <taxon>Prorocentrales</taxon>
        <taxon>Prorocentraceae</taxon>
        <taxon>Prorocentrum</taxon>
    </lineage>
</organism>
<keyword evidence="2" id="KW-1185">Reference proteome</keyword>
<reference evidence="1" key="1">
    <citation type="submission" date="2023-10" db="EMBL/GenBank/DDBJ databases">
        <authorList>
            <person name="Chen Y."/>
            <person name="Shah S."/>
            <person name="Dougan E. K."/>
            <person name="Thang M."/>
            <person name="Chan C."/>
        </authorList>
    </citation>
    <scope>NUCLEOTIDE SEQUENCE [LARGE SCALE GENOMIC DNA]</scope>
</reference>
<gene>
    <name evidence="1" type="ORF">PCOR1329_LOCUS38164</name>
</gene>
<proteinExistence type="predicted"/>
<protein>
    <recommendedName>
        <fullName evidence="3">Reverse transcriptase zinc-binding domain-containing protein</fullName>
    </recommendedName>
</protein>
<name>A0ABN9TEN6_9DINO</name>
<evidence type="ECO:0008006" key="3">
    <source>
        <dbReference type="Google" id="ProtNLM"/>
    </source>
</evidence>
<evidence type="ECO:0000313" key="2">
    <source>
        <dbReference type="Proteomes" id="UP001189429"/>
    </source>
</evidence>